<dbReference type="CDD" id="cd00085">
    <property type="entry name" value="HNHc"/>
    <property type="match status" value="1"/>
</dbReference>
<gene>
    <name evidence="6" type="ORF">BJR07_29670</name>
</gene>
<evidence type="ECO:0000256" key="4">
    <source>
        <dbReference type="ARBA" id="ARBA00040194"/>
    </source>
</evidence>
<dbReference type="PANTHER" id="PTHR41286">
    <property type="entry name" value="HNH NUCLEASE YAJD-RELATED"/>
    <property type="match status" value="1"/>
</dbReference>
<evidence type="ECO:0000313" key="7">
    <source>
        <dbReference type="Proteomes" id="UP000186535"/>
    </source>
</evidence>
<dbReference type="AlphaFoldDB" id="A0A1Q4L394"/>
<evidence type="ECO:0000259" key="5">
    <source>
        <dbReference type="SMART" id="SM00507"/>
    </source>
</evidence>
<name>A0A1Q4L394_BACCE</name>
<dbReference type="PANTHER" id="PTHR41286:SF1">
    <property type="entry name" value="HNH NUCLEASE YAJD-RELATED"/>
    <property type="match status" value="1"/>
</dbReference>
<proteinExistence type="inferred from homology"/>
<keyword evidence="1" id="KW-0540">Nuclease</keyword>
<dbReference type="GO" id="GO:0008270">
    <property type="term" value="F:zinc ion binding"/>
    <property type="evidence" value="ECO:0007669"/>
    <property type="project" value="InterPro"/>
</dbReference>
<reference evidence="6 7" key="1">
    <citation type="submission" date="2016-11" db="EMBL/GenBank/DDBJ databases">
        <title>Identification of Bacillus cereus isolated from egg-white.</title>
        <authorList>
            <person name="Soni A."/>
            <person name="Oey I."/>
            <person name="Silcock P."/>
            <person name="Bremer P."/>
        </authorList>
    </citation>
    <scope>NUCLEOTIDE SEQUENCE [LARGE SCALE GENOMIC DNA]</scope>
    <source>
        <strain evidence="6 7">NZAS03</strain>
    </source>
</reference>
<protein>
    <recommendedName>
        <fullName evidence="4">Putative HNH nuclease YajD</fullName>
    </recommendedName>
</protein>
<evidence type="ECO:0000256" key="2">
    <source>
        <dbReference type="ARBA" id="ARBA00022801"/>
    </source>
</evidence>
<evidence type="ECO:0000313" key="6">
    <source>
        <dbReference type="EMBL" id="OKA31419.1"/>
    </source>
</evidence>
<sequence>MIKKQCAEPLCSILIPSRQKPPYCEKHLPKVYRRQTDKRDPKLKSFYKSYEWVKFRRFILAQHNNLCFPCKQKGRFVIGNTIHHIKPISTKEGWEERRSSENVFPVCESCHNKIHTEKGGNHE</sequence>
<dbReference type="EMBL" id="MPON01000035">
    <property type="protein sequence ID" value="OKA31419.1"/>
    <property type="molecule type" value="Genomic_DNA"/>
</dbReference>
<evidence type="ECO:0000256" key="1">
    <source>
        <dbReference type="ARBA" id="ARBA00022722"/>
    </source>
</evidence>
<dbReference type="Pfam" id="PF01844">
    <property type="entry name" value="HNH"/>
    <property type="match status" value="1"/>
</dbReference>
<evidence type="ECO:0000256" key="3">
    <source>
        <dbReference type="ARBA" id="ARBA00038412"/>
    </source>
</evidence>
<organism evidence="6 7">
    <name type="scientific">Bacillus cereus</name>
    <dbReference type="NCBI Taxonomy" id="1396"/>
    <lineage>
        <taxon>Bacteria</taxon>
        <taxon>Bacillati</taxon>
        <taxon>Bacillota</taxon>
        <taxon>Bacilli</taxon>
        <taxon>Bacillales</taxon>
        <taxon>Bacillaceae</taxon>
        <taxon>Bacillus</taxon>
        <taxon>Bacillus cereus group</taxon>
    </lineage>
</organism>
<dbReference type="GO" id="GO:0003676">
    <property type="term" value="F:nucleic acid binding"/>
    <property type="evidence" value="ECO:0007669"/>
    <property type="project" value="InterPro"/>
</dbReference>
<dbReference type="GO" id="GO:0005829">
    <property type="term" value="C:cytosol"/>
    <property type="evidence" value="ECO:0007669"/>
    <property type="project" value="TreeGrafter"/>
</dbReference>
<dbReference type="Gene3D" id="1.10.30.50">
    <property type="match status" value="1"/>
</dbReference>
<dbReference type="RefSeq" id="WP_073519134.1">
    <property type="nucleotide sequence ID" value="NZ_MPOM01000069.1"/>
</dbReference>
<keyword evidence="2" id="KW-0378">Hydrolase</keyword>
<dbReference type="GO" id="GO:0016787">
    <property type="term" value="F:hydrolase activity"/>
    <property type="evidence" value="ECO:0007669"/>
    <property type="project" value="UniProtKB-KW"/>
</dbReference>
<dbReference type="GO" id="GO:0004519">
    <property type="term" value="F:endonuclease activity"/>
    <property type="evidence" value="ECO:0007669"/>
    <property type="project" value="InterPro"/>
</dbReference>
<dbReference type="Proteomes" id="UP000186535">
    <property type="component" value="Unassembled WGS sequence"/>
</dbReference>
<comment type="similarity">
    <text evidence="3">Belongs to the HNH nuclease family.</text>
</comment>
<dbReference type="InterPro" id="IPR002711">
    <property type="entry name" value="HNH"/>
</dbReference>
<comment type="caution">
    <text evidence="6">The sequence shown here is derived from an EMBL/GenBank/DDBJ whole genome shotgun (WGS) entry which is preliminary data.</text>
</comment>
<accession>A0A1Q4L394</accession>
<feature type="domain" description="HNH nuclease" evidence="5">
    <location>
        <begin position="54"/>
        <end position="112"/>
    </location>
</feature>
<dbReference type="SMART" id="SM00507">
    <property type="entry name" value="HNHc"/>
    <property type="match status" value="1"/>
</dbReference>
<dbReference type="InterPro" id="IPR003615">
    <property type="entry name" value="HNH_nuc"/>
</dbReference>